<dbReference type="EMBL" id="JAYKXP010000032">
    <property type="protein sequence ID" value="KAK7041832.1"/>
    <property type="molecule type" value="Genomic_DNA"/>
</dbReference>
<gene>
    <name evidence="1" type="ORF">VNI00_009121</name>
</gene>
<name>A0AAW0CPF5_9AGAR</name>
<accession>A0AAW0CPF5</accession>
<organism evidence="1 2">
    <name type="scientific">Paramarasmius palmivorus</name>
    <dbReference type="NCBI Taxonomy" id="297713"/>
    <lineage>
        <taxon>Eukaryota</taxon>
        <taxon>Fungi</taxon>
        <taxon>Dikarya</taxon>
        <taxon>Basidiomycota</taxon>
        <taxon>Agaricomycotina</taxon>
        <taxon>Agaricomycetes</taxon>
        <taxon>Agaricomycetidae</taxon>
        <taxon>Agaricales</taxon>
        <taxon>Marasmiineae</taxon>
        <taxon>Marasmiaceae</taxon>
        <taxon>Paramarasmius</taxon>
    </lineage>
</organism>
<keyword evidence="2" id="KW-1185">Reference proteome</keyword>
<reference evidence="1 2" key="1">
    <citation type="submission" date="2024-01" db="EMBL/GenBank/DDBJ databases">
        <title>A draft genome for a cacao thread blight-causing isolate of Paramarasmius palmivorus.</title>
        <authorList>
            <person name="Baruah I.K."/>
            <person name="Bukari Y."/>
            <person name="Amoako-Attah I."/>
            <person name="Meinhardt L.W."/>
            <person name="Bailey B.A."/>
            <person name="Cohen S.P."/>
        </authorList>
    </citation>
    <scope>NUCLEOTIDE SEQUENCE [LARGE SCALE GENOMIC DNA]</scope>
    <source>
        <strain evidence="1 2">GH-12</strain>
    </source>
</reference>
<evidence type="ECO:0000313" key="1">
    <source>
        <dbReference type="EMBL" id="KAK7041832.1"/>
    </source>
</evidence>
<proteinExistence type="predicted"/>
<evidence type="ECO:0008006" key="3">
    <source>
        <dbReference type="Google" id="ProtNLM"/>
    </source>
</evidence>
<dbReference type="AlphaFoldDB" id="A0AAW0CPF5"/>
<comment type="caution">
    <text evidence="1">The sequence shown here is derived from an EMBL/GenBank/DDBJ whole genome shotgun (WGS) entry which is preliminary data.</text>
</comment>
<dbReference type="Proteomes" id="UP001383192">
    <property type="component" value="Unassembled WGS sequence"/>
</dbReference>
<sequence length="384" mass="43086">MLSPLLPLGILEKSTFADVPPDFRAAYQSILLAEANASLGKQSKQQNGDKMTPRNPATDLIHARVLGHLLKELFDNKSILGNKPARILVQKIGRLGNDSDEGIYDLGKVYRWILLRCFRCNRRNNLPSPEPLRSFDTLRGTVDDVLETTIDSEGAKKKALLRDGFRCTLSKAYDMKSCKQNNDLFMMAREAPDVGWVPTVCCPIIPDSTIEFFENGEKMSRPVGVLCARAFGLEDLDGTFSQANGIHDLRNVFTISEALYAFFDYLELWLENTKNPEQVNEYTICAHESWLIPKPYQKLIGQVVRFEVSDMVPSERKEEFSESLPDPRLLTLHAICARVMHMSGAENDADDSDICILANDGSDVQALQERLELVAMLSEIVAAR</sequence>
<protein>
    <recommendedName>
        <fullName evidence="3">HNH nuclease domain-containing protein</fullName>
    </recommendedName>
</protein>
<evidence type="ECO:0000313" key="2">
    <source>
        <dbReference type="Proteomes" id="UP001383192"/>
    </source>
</evidence>